<dbReference type="Gene3D" id="1.20.1250.20">
    <property type="entry name" value="MFS general substrate transporter like domains"/>
    <property type="match status" value="1"/>
</dbReference>
<keyword evidence="7" id="KW-1185">Reference proteome</keyword>
<gene>
    <name evidence="6" type="ORF">NX02_01575</name>
</gene>
<dbReference type="EMBL" id="CP006644">
    <property type="protein sequence ID" value="AHE52077.1"/>
    <property type="molecule type" value="Genomic_DNA"/>
</dbReference>
<dbReference type="InterPro" id="IPR020846">
    <property type="entry name" value="MFS_dom"/>
</dbReference>
<feature type="transmembrane region" description="Helical" evidence="4">
    <location>
        <begin position="307"/>
        <end position="330"/>
    </location>
</feature>
<feature type="transmembrane region" description="Helical" evidence="4">
    <location>
        <begin position="371"/>
        <end position="393"/>
    </location>
</feature>
<keyword evidence="1 4" id="KW-0812">Transmembrane</keyword>
<evidence type="ECO:0000259" key="5">
    <source>
        <dbReference type="PROSITE" id="PS50850"/>
    </source>
</evidence>
<evidence type="ECO:0000313" key="7">
    <source>
        <dbReference type="Proteomes" id="UP000018851"/>
    </source>
</evidence>
<evidence type="ECO:0000256" key="2">
    <source>
        <dbReference type="ARBA" id="ARBA00022989"/>
    </source>
</evidence>
<dbReference type="eggNOG" id="COG2807">
    <property type="taxonomic scope" value="Bacteria"/>
</dbReference>
<dbReference type="PROSITE" id="PS50850">
    <property type="entry name" value="MFS"/>
    <property type="match status" value="1"/>
</dbReference>
<reference evidence="6 7" key="1">
    <citation type="submission" date="2013-07" db="EMBL/GenBank/DDBJ databases">
        <title>Completed genome of Sphingomonas sanxanigenens NX02.</title>
        <authorList>
            <person name="Ma T."/>
            <person name="Huang H."/>
            <person name="Wu M."/>
            <person name="Li X."/>
            <person name="Li G."/>
        </authorList>
    </citation>
    <scope>NUCLEOTIDE SEQUENCE [LARGE SCALE GENOMIC DNA]</scope>
    <source>
        <strain evidence="6 7">NX02</strain>
    </source>
</reference>
<dbReference type="PATRIC" id="fig|1123269.5.peg.319"/>
<feature type="transmembrane region" description="Helical" evidence="4">
    <location>
        <begin position="171"/>
        <end position="189"/>
    </location>
</feature>
<feature type="transmembrane region" description="Helical" evidence="4">
    <location>
        <begin position="342"/>
        <end position="365"/>
    </location>
</feature>
<proteinExistence type="predicted"/>
<dbReference type="PANTHER" id="PTHR11360">
    <property type="entry name" value="MONOCARBOXYLATE TRANSPORTER"/>
    <property type="match status" value="1"/>
</dbReference>
<keyword evidence="2 4" id="KW-1133">Transmembrane helix</keyword>
<accession>W0A6I2</accession>
<dbReference type="GO" id="GO:0022857">
    <property type="term" value="F:transmembrane transporter activity"/>
    <property type="evidence" value="ECO:0007669"/>
    <property type="project" value="InterPro"/>
</dbReference>
<feature type="transmembrane region" description="Helical" evidence="4">
    <location>
        <begin position="82"/>
        <end position="101"/>
    </location>
</feature>
<feature type="domain" description="Major facilitator superfamily (MFS) profile" evidence="5">
    <location>
        <begin position="12"/>
        <end position="399"/>
    </location>
</feature>
<dbReference type="InterPro" id="IPR011701">
    <property type="entry name" value="MFS"/>
</dbReference>
<dbReference type="SUPFAM" id="SSF103473">
    <property type="entry name" value="MFS general substrate transporter"/>
    <property type="match status" value="1"/>
</dbReference>
<dbReference type="KEGG" id="ssan:NX02_01575"/>
<dbReference type="PANTHER" id="PTHR11360:SF290">
    <property type="entry name" value="MONOCARBOXYLATE MFS PERMEASE"/>
    <property type="match status" value="1"/>
</dbReference>
<protein>
    <recommendedName>
        <fullName evidence="5">Major facilitator superfamily (MFS) profile domain-containing protein</fullName>
    </recommendedName>
</protein>
<evidence type="ECO:0000256" key="4">
    <source>
        <dbReference type="SAM" id="Phobius"/>
    </source>
</evidence>
<dbReference type="InterPro" id="IPR050327">
    <property type="entry name" value="Proton-linked_MCT"/>
</dbReference>
<feature type="transmembrane region" description="Helical" evidence="4">
    <location>
        <begin position="142"/>
        <end position="165"/>
    </location>
</feature>
<feature type="transmembrane region" description="Helical" evidence="4">
    <location>
        <begin position="12"/>
        <end position="34"/>
    </location>
</feature>
<dbReference type="HOGENOM" id="CLU_001265_59_9_5"/>
<feature type="transmembrane region" description="Helical" evidence="4">
    <location>
        <begin position="282"/>
        <end position="301"/>
    </location>
</feature>
<dbReference type="OrthoDB" id="5719306at2"/>
<feature type="transmembrane region" description="Helical" evidence="4">
    <location>
        <begin position="107"/>
        <end position="130"/>
    </location>
</feature>
<dbReference type="RefSeq" id="WP_025290449.1">
    <property type="nucleotide sequence ID" value="NZ_CP006644.1"/>
</dbReference>
<dbReference type="STRING" id="1123269.NX02_01575"/>
<sequence length="399" mass="39978">MSTIAAPNHPLAVRMAAIAFVAQNAGVGFMFGSFGLLLEPVEAKLGIARDTSSLGMALVMLGMALCAPLVGTLSARFSLRTLMMAGAAMSAAGYALLAVAGSVGTYLAAYGLLIGPGLALVATVSPATLVTRWFDQGRGRALGLVHMPLLVAAMPLACAAVLAAAGLAATYMMLAGGMALLLLPLLAVVDRPPAMADAVAQDAGAAGLSEKALLRQPSFWALTLAAAAISTGGTLLVTHLAPMVGGWGFDVAEGATLLSVMALAGIAGSLLFGWVADRLGGAIALAINCVNQGLLWAVLLLKPTFPIMLVVIALIGVHAAAITAVFGLALSQRFGAASFGRAFGLSSLLTLPFLVAGVPVGAWFYVNTGSYAGAVVTQIGFYAVGAIAAIATARTRGAG</sequence>
<feature type="transmembrane region" description="Helical" evidence="4">
    <location>
        <begin position="219"/>
        <end position="242"/>
    </location>
</feature>
<feature type="transmembrane region" description="Helical" evidence="4">
    <location>
        <begin position="54"/>
        <end position="75"/>
    </location>
</feature>
<organism evidence="6 7">
    <name type="scientific">Sphingomonas sanxanigenens DSM 19645 = NX02</name>
    <dbReference type="NCBI Taxonomy" id="1123269"/>
    <lineage>
        <taxon>Bacteria</taxon>
        <taxon>Pseudomonadati</taxon>
        <taxon>Pseudomonadota</taxon>
        <taxon>Alphaproteobacteria</taxon>
        <taxon>Sphingomonadales</taxon>
        <taxon>Sphingomonadaceae</taxon>
        <taxon>Sphingomonas</taxon>
    </lineage>
</organism>
<name>W0A6I2_9SPHN</name>
<feature type="transmembrane region" description="Helical" evidence="4">
    <location>
        <begin position="254"/>
        <end position="275"/>
    </location>
</feature>
<dbReference type="Proteomes" id="UP000018851">
    <property type="component" value="Chromosome"/>
</dbReference>
<dbReference type="InterPro" id="IPR036259">
    <property type="entry name" value="MFS_trans_sf"/>
</dbReference>
<dbReference type="AlphaFoldDB" id="W0A6I2"/>
<evidence type="ECO:0000313" key="6">
    <source>
        <dbReference type="EMBL" id="AHE52077.1"/>
    </source>
</evidence>
<dbReference type="Pfam" id="PF07690">
    <property type="entry name" value="MFS_1"/>
    <property type="match status" value="1"/>
</dbReference>
<evidence type="ECO:0000256" key="3">
    <source>
        <dbReference type="ARBA" id="ARBA00023136"/>
    </source>
</evidence>
<keyword evidence="3 4" id="KW-0472">Membrane</keyword>
<evidence type="ECO:0000256" key="1">
    <source>
        <dbReference type="ARBA" id="ARBA00022692"/>
    </source>
</evidence>